<organism evidence="9 10">
    <name type="scientific">Cucurbita argyrosperma subsp. sororia</name>
    <dbReference type="NCBI Taxonomy" id="37648"/>
    <lineage>
        <taxon>Eukaryota</taxon>
        <taxon>Viridiplantae</taxon>
        <taxon>Streptophyta</taxon>
        <taxon>Embryophyta</taxon>
        <taxon>Tracheophyta</taxon>
        <taxon>Spermatophyta</taxon>
        <taxon>Magnoliopsida</taxon>
        <taxon>eudicotyledons</taxon>
        <taxon>Gunneridae</taxon>
        <taxon>Pentapetalae</taxon>
        <taxon>rosids</taxon>
        <taxon>fabids</taxon>
        <taxon>Cucurbitales</taxon>
        <taxon>Cucurbitaceae</taxon>
        <taxon>Cucurbiteae</taxon>
        <taxon>Cucurbita</taxon>
    </lineage>
</organism>
<dbReference type="PANTHER" id="PTHR34188:SF5">
    <property type="entry name" value="OS05G0131900 PROTEIN"/>
    <property type="match status" value="1"/>
</dbReference>
<dbReference type="PANTHER" id="PTHR34188">
    <property type="entry name" value="OS01G0299500 PROTEIN"/>
    <property type="match status" value="1"/>
</dbReference>
<evidence type="ECO:0000256" key="6">
    <source>
        <dbReference type="SAM" id="MobiDB-lite"/>
    </source>
</evidence>
<dbReference type="EMBL" id="JAGKQH010000008">
    <property type="protein sequence ID" value="KAG6593251.1"/>
    <property type="molecule type" value="Genomic_DNA"/>
</dbReference>
<feature type="compositionally biased region" description="Basic residues" evidence="6">
    <location>
        <begin position="50"/>
        <end position="66"/>
    </location>
</feature>
<feature type="non-terminal residue" evidence="9">
    <location>
        <position position="1"/>
    </location>
</feature>
<dbReference type="PROSITE" id="PS50811">
    <property type="entry name" value="WRKY"/>
    <property type="match status" value="1"/>
</dbReference>
<feature type="compositionally biased region" description="Basic and acidic residues" evidence="6">
    <location>
        <begin position="40"/>
        <end position="49"/>
    </location>
</feature>
<feature type="transmembrane region" description="Helical" evidence="7">
    <location>
        <begin position="422"/>
        <end position="441"/>
    </location>
</feature>
<dbReference type="SMART" id="SM00774">
    <property type="entry name" value="WRKY"/>
    <property type="match status" value="1"/>
</dbReference>
<keyword evidence="7" id="KW-0472">Membrane</keyword>
<keyword evidence="3" id="KW-0238">DNA-binding</keyword>
<keyword evidence="5" id="KW-0539">Nucleus</keyword>
<evidence type="ECO:0000259" key="8">
    <source>
        <dbReference type="PROSITE" id="PS50811"/>
    </source>
</evidence>
<evidence type="ECO:0000313" key="10">
    <source>
        <dbReference type="Proteomes" id="UP000685013"/>
    </source>
</evidence>
<sequence>MFSTSSSLIQNPAIVPENSKILNAWPTSSTQLINDELSELKLQEEEKPRPKTVKPNHSSKTKKANQKKKEQEQRYTFMTKSKVDHLEDGYRWRKYGQKAVKNSPYPRSYYRCTSVACNVKKRVERCLKDPSIVITTYEGQHTHSTPVMARSTFVPPPISTSLHEGSTSFTSTPPYLFHNQNVHNLNVARHPNDFVAPSFHHERLPQHTASFDPPTHLFASTTNYELLQDVKHHQNRFGFCRSELQLRVPLFIYSSKGYEIEWMALREGDLTFDLESGAKIVKEEAGNVEASSIKREVKNIVWGRLTEDTLPRDERAAASSSYVANIIHDANIKLLIDKNLKGEEGRREVDVANVEKKNDRGKHNNKKKAPKPPRPPKGPSLDTADQMLVKEIAELAMKKRSRIERRKAMKKAKAEKTSCNTYIPALIITCLFFLVVIIQSISSRSSSLFQGSPEPAVGGSSGFISVQYIMNFPRNESYIPNSTTSVK</sequence>
<dbReference type="GO" id="GO:0005634">
    <property type="term" value="C:nucleus"/>
    <property type="evidence" value="ECO:0007669"/>
    <property type="project" value="UniProtKB-SubCell"/>
</dbReference>
<keyword evidence="7" id="KW-1133">Transmembrane helix</keyword>
<proteinExistence type="predicted"/>
<feature type="domain" description="WRKY" evidence="8">
    <location>
        <begin position="81"/>
        <end position="146"/>
    </location>
</feature>
<keyword evidence="7" id="KW-0812">Transmembrane</keyword>
<dbReference type="GO" id="GO:0003700">
    <property type="term" value="F:DNA-binding transcription factor activity"/>
    <property type="evidence" value="ECO:0007669"/>
    <property type="project" value="InterPro"/>
</dbReference>
<keyword evidence="10" id="KW-1185">Reference proteome</keyword>
<feature type="compositionally biased region" description="Basic and acidic residues" evidence="6">
    <location>
        <begin position="347"/>
        <end position="362"/>
    </location>
</feature>
<feature type="region of interest" description="Disordered" evidence="6">
    <location>
        <begin position="347"/>
        <end position="383"/>
    </location>
</feature>
<comment type="subcellular location">
    <subcellularLocation>
        <location evidence="1">Nucleus</location>
    </subcellularLocation>
</comment>
<reference evidence="9 10" key="1">
    <citation type="journal article" date="2021" name="Hortic Res">
        <title>The domestication of Cucurbita argyrosperma as revealed by the genome of its wild relative.</title>
        <authorList>
            <person name="Barrera-Redondo J."/>
            <person name="Sanchez-de la Vega G."/>
            <person name="Aguirre-Liguori J.A."/>
            <person name="Castellanos-Morales G."/>
            <person name="Gutierrez-Guerrero Y.T."/>
            <person name="Aguirre-Dugua X."/>
            <person name="Aguirre-Planter E."/>
            <person name="Tenaillon M.I."/>
            <person name="Lira-Saade R."/>
            <person name="Eguiarte L.E."/>
        </authorList>
    </citation>
    <scope>NUCLEOTIDE SEQUENCE [LARGE SCALE GENOMIC DNA]</scope>
    <source>
        <strain evidence="9">JBR-2021</strain>
    </source>
</reference>
<comment type="caution">
    <text evidence="9">The sequence shown here is derived from an EMBL/GenBank/DDBJ whole genome shotgun (WGS) entry which is preliminary data.</text>
</comment>
<protein>
    <submittedName>
        <fullName evidence="9">WRKY transcription factor 23</fullName>
    </submittedName>
</protein>
<accession>A0AAV6N7S3</accession>
<gene>
    <name evidence="9" type="primary">WRKY23</name>
    <name evidence="9" type="ORF">SDJN03_12727</name>
</gene>
<feature type="region of interest" description="Disordered" evidence="6">
    <location>
        <begin position="40"/>
        <end position="75"/>
    </location>
</feature>
<keyword evidence="2" id="KW-0805">Transcription regulation</keyword>
<evidence type="ECO:0000256" key="3">
    <source>
        <dbReference type="ARBA" id="ARBA00023125"/>
    </source>
</evidence>
<dbReference type="Proteomes" id="UP000685013">
    <property type="component" value="Chromosome 8"/>
</dbReference>
<dbReference type="GO" id="GO:0043565">
    <property type="term" value="F:sequence-specific DNA binding"/>
    <property type="evidence" value="ECO:0007669"/>
    <property type="project" value="InterPro"/>
</dbReference>
<dbReference type="InterPro" id="IPR003657">
    <property type="entry name" value="WRKY_dom"/>
</dbReference>
<keyword evidence="4" id="KW-0804">Transcription</keyword>
<evidence type="ECO:0000256" key="1">
    <source>
        <dbReference type="ARBA" id="ARBA00004123"/>
    </source>
</evidence>
<evidence type="ECO:0000256" key="4">
    <source>
        <dbReference type="ARBA" id="ARBA00023163"/>
    </source>
</evidence>
<evidence type="ECO:0000256" key="2">
    <source>
        <dbReference type="ARBA" id="ARBA00023015"/>
    </source>
</evidence>
<dbReference type="AlphaFoldDB" id="A0AAV6N7S3"/>
<dbReference type="FunFam" id="2.20.25.80:FF:000003">
    <property type="entry name" value="WRKY transcription factor 57"/>
    <property type="match status" value="1"/>
</dbReference>
<evidence type="ECO:0000256" key="5">
    <source>
        <dbReference type="ARBA" id="ARBA00023242"/>
    </source>
</evidence>
<name>A0AAV6N7S3_9ROSI</name>
<evidence type="ECO:0000313" key="9">
    <source>
        <dbReference type="EMBL" id="KAG6593251.1"/>
    </source>
</evidence>
<dbReference type="Pfam" id="PF03106">
    <property type="entry name" value="WRKY"/>
    <property type="match status" value="1"/>
</dbReference>
<evidence type="ECO:0000256" key="7">
    <source>
        <dbReference type="SAM" id="Phobius"/>
    </source>
</evidence>